<dbReference type="Pfam" id="PF00809">
    <property type="entry name" value="Pterin_bind"/>
    <property type="match status" value="1"/>
</dbReference>
<accession>A0A1C3NV51</accession>
<evidence type="ECO:0000256" key="5">
    <source>
        <dbReference type="ARBA" id="ARBA00083011"/>
    </source>
</evidence>
<dbReference type="InterPro" id="IPR011005">
    <property type="entry name" value="Dihydropteroate_synth-like_sf"/>
</dbReference>
<dbReference type="InterPro" id="IPR006390">
    <property type="entry name" value="DHP_synth_dom"/>
</dbReference>
<evidence type="ECO:0000313" key="8">
    <source>
        <dbReference type="EMBL" id="SBW19342.1"/>
    </source>
</evidence>
<comment type="subunit">
    <text evidence="2">Homodimer.</text>
</comment>
<evidence type="ECO:0000256" key="4">
    <source>
        <dbReference type="ARBA" id="ARBA00069866"/>
    </source>
</evidence>
<evidence type="ECO:0000256" key="2">
    <source>
        <dbReference type="ARBA" id="ARBA00011738"/>
    </source>
</evidence>
<dbReference type="PROSITE" id="PS00792">
    <property type="entry name" value="DHPS_1"/>
    <property type="match status" value="1"/>
</dbReference>
<comment type="similarity">
    <text evidence="1">Belongs to the DHPS family.</text>
</comment>
<dbReference type="PANTHER" id="PTHR20941">
    <property type="entry name" value="FOLATE SYNTHESIS PROTEINS"/>
    <property type="match status" value="1"/>
</dbReference>
<dbReference type="AlphaFoldDB" id="A0A1C3NV51"/>
<evidence type="ECO:0000259" key="7">
    <source>
        <dbReference type="PROSITE" id="PS50972"/>
    </source>
</evidence>
<evidence type="ECO:0000256" key="3">
    <source>
        <dbReference type="ARBA" id="ARBA00058850"/>
    </source>
</evidence>
<dbReference type="CDD" id="cd00739">
    <property type="entry name" value="DHPS"/>
    <property type="match status" value="1"/>
</dbReference>
<feature type="compositionally biased region" description="Basic and acidic residues" evidence="6">
    <location>
        <begin position="80"/>
        <end position="102"/>
    </location>
</feature>
<dbReference type="InterPro" id="IPR045031">
    <property type="entry name" value="DHP_synth-like"/>
</dbReference>
<dbReference type="PROSITE" id="PS50972">
    <property type="entry name" value="PTERIN_BINDING"/>
    <property type="match status" value="1"/>
</dbReference>
<dbReference type="SUPFAM" id="SSF51717">
    <property type="entry name" value="Dihydropteroate synthetase-like"/>
    <property type="match status" value="1"/>
</dbReference>
<name>A0A1C3NV51_9ACTN</name>
<proteinExistence type="inferred from homology"/>
<keyword evidence="9" id="KW-1185">Reference proteome</keyword>
<dbReference type="InterPro" id="IPR000489">
    <property type="entry name" value="Pterin-binding_dom"/>
</dbReference>
<dbReference type="Proteomes" id="UP000199013">
    <property type="component" value="Unassembled WGS sequence"/>
</dbReference>
<protein>
    <recommendedName>
        <fullName evidence="4">Inactive dihydropteroate synthase 2</fullName>
    </recommendedName>
    <alternativeName>
        <fullName evidence="5">Dihydropteroate pyrophosphorylase 2</fullName>
    </alternativeName>
</protein>
<gene>
    <name evidence="8" type="ORF">FDG2_1254</name>
</gene>
<dbReference type="NCBIfam" id="TIGR01496">
    <property type="entry name" value="DHPS"/>
    <property type="match status" value="1"/>
</dbReference>
<evidence type="ECO:0000256" key="6">
    <source>
        <dbReference type="SAM" id="MobiDB-lite"/>
    </source>
</evidence>
<feature type="region of interest" description="Disordered" evidence="6">
    <location>
        <begin position="43"/>
        <end position="104"/>
    </location>
</feature>
<feature type="domain" description="Pterin-binding" evidence="7">
    <location>
        <begin position="174"/>
        <end position="427"/>
    </location>
</feature>
<dbReference type="GO" id="GO:0004156">
    <property type="term" value="F:dihydropteroate synthase activity"/>
    <property type="evidence" value="ECO:0007669"/>
    <property type="project" value="InterPro"/>
</dbReference>
<comment type="function">
    <text evidence="3">Has very low affinity for the DHPS substrate 6-hydroxymethyl-7,8-dihydropterin-pyrophosphate, but can bind the inhibitor dapsone. Seems to lack dihydropteroate synthase activity, and does probably not function in folate metabolism.</text>
</comment>
<dbReference type="GO" id="GO:0009396">
    <property type="term" value="P:folic acid-containing compound biosynthetic process"/>
    <property type="evidence" value="ECO:0007669"/>
    <property type="project" value="InterPro"/>
</dbReference>
<evidence type="ECO:0000256" key="1">
    <source>
        <dbReference type="ARBA" id="ARBA00009503"/>
    </source>
</evidence>
<dbReference type="FunFam" id="3.20.20.20:FF:000008">
    <property type="entry name" value="Dihydropteroate synthase"/>
    <property type="match status" value="1"/>
</dbReference>
<dbReference type="GO" id="GO:0005829">
    <property type="term" value="C:cytosol"/>
    <property type="evidence" value="ECO:0007669"/>
    <property type="project" value="TreeGrafter"/>
</dbReference>
<evidence type="ECO:0000313" key="9">
    <source>
        <dbReference type="Proteomes" id="UP000199013"/>
    </source>
</evidence>
<sequence length="446" mass="47921">MIKMGEGGQPDHLLVPSRELGIAPGKLVGKAREYRIDIGHPVAPQRHLEPDTGHVLRGHGRRRQAMVSRVARSGRQPVEPAHRKGGDSEDDGGDNHDLDSEQHPTIVTRSEKFRRMYHPSACVRRFACARPAKLARMSTDVEAAGSTRPPNDVLPWGPGGDLRLGSSTFRPSDLVIMAIVNRTPDSFFDRGATYGESEALAAVDRAVAEGAQIIDIGGVKAAPGEDVDTAEELRRIGGFVALVRSRHPDIVISVDTWRAEVGRIVAAEGADLLNDAWGGTDPHLAEVAAEHGLGLVCTHAGHLPPRTRPHRITYDDVVADIVTTTTGLAERAETLGVRPEAIVVDPGHDFGKNSRHSLEATRRLPELVATGWPVLVALSNKDFIGETLDAAVTDRLEGTLAATAVSAWLGARIFRAHRVGPTRKVLATVAAIRGTRDLAVVRRGLA</sequence>
<reference evidence="9" key="1">
    <citation type="submission" date="2016-02" db="EMBL/GenBank/DDBJ databases">
        <authorList>
            <person name="Wibberg D."/>
        </authorList>
    </citation>
    <scope>NUCLEOTIDE SEQUENCE [LARGE SCALE GENOMIC DNA]</scope>
</reference>
<dbReference type="PANTHER" id="PTHR20941:SF8">
    <property type="entry name" value="INACTIVE DIHYDROPTEROATE SYNTHASE 2"/>
    <property type="match status" value="1"/>
</dbReference>
<keyword evidence="8" id="KW-0808">Transferase</keyword>
<dbReference type="EMBL" id="FLUV01000528">
    <property type="protein sequence ID" value="SBW19342.1"/>
    <property type="molecule type" value="Genomic_DNA"/>
</dbReference>
<organism evidence="8 9">
    <name type="scientific">Candidatus Protofrankia californiensis</name>
    <dbReference type="NCBI Taxonomy" id="1839754"/>
    <lineage>
        <taxon>Bacteria</taxon>
        <taxon>Bacillati</taxon>
        <taxon>Actinomycetota</taxon>
        <taxon>Actinomycetes</taxon>
        <taxon>Frankiales</taxon>
        <taxon>Frankiaceae</taxon>
        <taxon>Protofrankia</taxon>
    </lineage>
</organism>
<dbReference type="PROSITE" id="PS00793">
    <property type="entry name" value="DHPS_2"/>
    <property type="match status" value="1"/>
</dbReference>
<dbReference type="Gene3D" id="3.20.20.20">
    <property type="entry name" value="Dihydropteroate synthase-like"/>
    <property type="match status" value="1"/>
</dbReference>